<accession>A0A5J4WWD6</accession>
<comment type="caution">
    <text evidence="2">The sequence shown here is derived from an EMBL/GenBank/DDBJ whole genome shotgun (WGS) entry which is preliminary data.</text>
</comment>
<proteinExistence type="predicted"/>
<reference evidence="2 3" key="1">
    <citation type="submission" date="2019-03" db="EMBL/GenBank/DDBJ databases">
        <title>Single cell metagenomics reveals metabolic interactions within the superorganism composed of flagellate Streblomastix strix and complex community of Bacteroidetes bacteria on its surface.</title>
        <authorList>
            <person name="Treitli S.C."/>
            <person name="Kolisko M."/>
            <person name="Husnik F."/>
            <person name="Keeling P."/>
            <person name="Hampl V."/>
        </authorList>
    </citation>
    <scope>NUCLEOTIDE SEQUENCE [LARGE SCALE GENOMIC DNA]</scope>
    <source>
        <strain evidence="2">ST1C</strain>
    </source>
</reference>
<sequence length="129" mass="15650">MLNIPSVALLEVWVRRQVPTRPIPSVALIELRVELETLRKEKNEIESKNREEIILLKAQIRDEKELRENAEKQVKEEKETGNKEKKEKREKYCQGRNFKEIISRKREKRHFEVKRNCSETLRRKRESKQ</sequence>
<dbReference type="Proteomes" id="UP000324800">
    <property type="component" value="Unassembled WGS sequence"/>
</dbReference>
<feature type="region of interest" description="Disordered" evidence="1">
    <location>
        <begin position="70"/>
        <end position="91"/>
    </location>
</feature>
<dbReference type="EMBL" id="SNRW01000770">
    <property type="protein sequence ID" value="KAA6399358.1"/>
    <property type="molecule type" value="Genomic_DNA"/>
</dbReference>
<evidence type="ECO:0000313" key="2">
    <source>
        <dbReference type="EMBL" id="KAA6399358.1"/>
    </source>
</evidence>
<organism evidence="2 3">
    <name type="scientific">Streblomastix strix</name>
    <dbReference type="NCBI Taxonomy" id="222440"/>
    <lineage>
        <taxon>Eukaryota</taxon>
        <taxon>Metamonada</taxon>
        <taxon>Preaxostyla</taxon>
        <taxon>Oxymonadida</taxon>
        <taxon>Streblomastigidae</taxon>
        <taxon>Streblomastix</taxon>
    </lineage>
</organism>
<protein>
    <submittedName>
        <fullName evidence="2">Uncharacterized protein</fullName>
    </submittedName>
</protein>
<name>A0A5J4WWD6_9EUKA</name>
<evidence type="ECO:0000256" key="1">
    <source>
        <dbReference type="SAM" id="MobiDB-lite"/>
    </source>
</evidence>
<gene>
    <name evidence="2" type="ORF">EZS28_005119</name>
</gene>
<evidence type="ECO:0000313" key="3">
    <source>
        <dbReference type="Proteomes" id="UP000324800"/>
    </source>
</evidence>
<dbReference type="OrthoDB" id="2020852at2759"/>
<dbReference type="AlphaFoldDB" id="A0A5J4WWD6"/>